<comment type="caution">
    <text evidence="1">The sequence shown here is derived from an EMBL/GenBank/DDBJ whole genome shotgun (WGS) entry which is preliminary data.</text>
</comment>
<evidence type="ECO:0000313" key="2">
    <source>
        <dbReference type="Proteomes" id="UP000318428"/>
    </source>
</evidence>
<dbReference type="Proteomes" id="UP000318428">
    <property type="component" value="Unassembled WGS sequence"/>
</dbReference>
<gene>
    <name evidence="1" type="ORF">FJD38_00235</name>
</gene>
<protein>
    <submittedName>
        <fullName evidence="1">Uncharacterized protein</fullName>
    </submittedName>
</protein>
<name>A0ABY3GLM4_9PSED</name>
<evidence type="ECO:0000313" key="1">
    <source>
        <dbReference type="EMBL" id="TWR92083.1"/>
    </source>
</evidence>
<dbReference type="EMBL" id="VFIO01000001">
    <property type="protein sequence ID" value="TWR92083.1"/>
    <property type="molecule type" value="Genomic_DNA"/>
</dbReference>
<reference evidence="1 2" key="1">
    <citation type="submission" date="2019-06" db="EMBL/GenBank/DDBJ databases">
        <title>Pseudomonas bimorpha sp. nov. isolated from bovine raw milk and skim milk concentrate.</title>
        <authorList>
            <person name="Hofmann K."/>
            <person name="Huptas C."/>
            <person name="Doll E."/>
            <person name="Scherer S."/>
            <person name="Wenning M."/>
        </authorList>
    </citation>
    <scope>NUCLEOTIDE SEQUENCE [LARGE SCALE GENOMIC DNA]</scope>
    <source>
        <strain evidence="1 2">DSM 108989</strain>
    </source>
</reference>
<accession>A0ABY3GLM4</accession>
<organism evidence="1 2">
    <name type="scientific">Pseudomonas saxonica</name>
    <dbReference type="NCBI Taxonomy" id="2600598"/>
    <lineage>
        <taxon>Bacteria</taxon>
        <taxon>Pseudomonadati</taxon>
        <taxon>Pseudomonadota</taxon>
        <taxon>Gammaproteobacteria</taxon>
        <taxon>Pseudomonadales</taxon>
        <taxon>Pseudomonadaceae</taxon>
        <taxon>Pseudomonas</taxon>
    </lineage>
</organism>
<keyword evidence="2" id="KW-1185">Reference proteome</keyword>
<dbReference type="RefSeq" id="WP_146383582.1">
    <property type="nucleotide sequence ID" value="NZ_VFIO01000001.1"/>
</dbReference>
<sequence>MSNKKNIKYDPFEKMHPRCLDNNLEELAHNLFELSCEGSKPVWDEIKAEGFEKKPDLKTKFLALSHKGMREAQKIITEIIQSNETLTDSHTVLFSGIADSMGWQMIGEQLCFARSFYKEQTTINLKQSNFDSVVSAANQTMSKDPGSFSLISDLTSFVQVGDLLTMGARGGISISEVKEGKKNHEIMEFMNFFAKKGCPRSLHFFAQEHGKSGIKQLQRMYRQVDRMRHVKEIITKGISLDPDTNKKIFIPEKPVHIPGWHSELNAILDQSDSTGSALDIIDDCLYIASYAKGFALANGHIAFNFWFDESGGTANCPRAGLIDCMTHPLALPIFNLNISQKNKFDILFGRKNVCIGLNITALLKKLENEGFTVREGTNKEASILDQKGFSPYRHNGKAIYIGNEQHEMVLMDGIFLRVLFHNQRPIETIRTILNNHLEPAPQYIVEQT</sequence>
<proteinExistence type="predicted"/>